<reference evidence="2 3" key="1">
    <citation type="submission" date="2023-02" db="EMBL/GenBank/DDBJ databases">
        <title>Genome sequence of Sphingobacterium sp. KACC 22765.</title>
        <authorList>
            <person name="Kim S."/>
            <person name="Heo J."/>
            <person name="Kwon S.-W."/>
        </authorList>
    </citation>
    <scope>NUCLEOTIDE SEQUENCE [LARGE SCALE GENOMIC DNA]</scope>
    <source>
        <strain evidence="2 3">KACC 22765</strain>
    </source>
</reference>
<name>A0ABY7WM96_9SPHI</name>
<dbReference type="PANTHER" id="PTHR42850">
    <property type="entry name" value="METALLOPHOSPHOESTERASE"/>
    <property type="match status" value="1"/>
</dbReference>
<dbReference type="InterPro" id="IPR050126">
    <property type="entry name" value="Ap4A_hydrolase"/>
</dbReference>
<dbReference type="SUPFAM" id="SSF56300">
    <property type="entry name" value="Metallo-dependent phosphatases"/>
    <property type="match status" value="1"/>
</dbReference>
<accession>A0ABY7WM96</accession>
<organism evidence="2 3">
    <name type="scientific">Sphingobacterium oryzagri</name>
    <dbReference type="NCBI Taxonomy" id="3025669"/>
    <lineage>
        <taxon>Bacteria</taxon>
        <taxon>Pseudomonadati</taxon>
        <taxon>Bacteroidota</taxon>
        <taxon>Sphingobacteriia</taxon>
        <taxon>Sphingobacteriales</taxon>
        <taxon>Sphingobacteriaceae</taxon>
        <taxon>Sphingobacterium</taxon>
    </lineage>
</organism>
<sequence length="259" mass="29793">MDVQTGRLFVMGDIHGAHKALRQCLQRAGFDYAQDTLIQLGDIVDGTEEVYECVEELLKIKNLIAIKGNHDVWFNEFLHTGEHPRVWNHGGLATVVSYLQHVKPDGTYSTTMDGFQTSLIPDDLPLSHRQFFNRQRLYYIDDKQRLFVHAGYDPKQNFYGQAEENYYFDRSLWLDSLAAHDQQYPGGQQGEEQPFAEIFIGHTATTKWGIDYPMTAFHITNLDTGARHMGRLSIMEVDSKSYWQSDPLPALYGEEVVRK</sequence>
<dbReference type="InterPro" id="IPR004843">
    <property type="entry name" value="Calcineurin-like_PHP"/>
</dbReference>
<dbReference type="Gene3D" id="3.60.21.10">
    <property type="match status" value="1"/>
</dbReference>
<gene>
    <name evidence="2" type="ORF">PQ465_10200</name>
</gene>
<dbReference type="Proteomes" id="UP001221558">
    <property type="component" value="Chromosome"/>
</dbReference>
<dbReference type="InterPro" id="IPR029052">
    <property type="entry name" value="Metallo-depent_PP-like"/>
</dbReference>
<evidence type="ECO:0000313" key="3">
    <source>
        <dbReference type="Proteomes" id="UP001221558"/>
    </source>
</evidence>
<evidence type="ECO:0000313" key="2">
    <source>
        <dbReference type="EMBL" id="WDF70726.1"/>
    </source>
</evidence>
<dbReference type="RefSeq" id="WP_274269430.1">
    <property type="nucleotide sequence ID" value="NZ_CP117880.1"/>
</dbReference>
<dbReference type="Pfam" id="PF00149">
    <property type="entry name" value="Metallophos"/>
    <property type="match status" value="1"/>
</dbReference>
<evidence type="ECO:0000259" key="1">
    <source>
        <dbReference type="Pfam" id="PF00149"/>
    </source>
</evidence>
<dbReference type="EMBL" id="CP117880">
    <property type="protein sequence ID" value="WDF70726.1"/>
    <property type="molecule type" value="Genomic_DNA"/>
</dbReference>
<dbReference type="PANTHER" id="PTHR42850:SF4">
    <property type="entry name" value="ZINC-DEPENDENT ENDOPOLYPHOSPHATASE"/>
    <property type="match status" value="1"/>
</dbReference>
<proteinExistence type="predicted"/>
<feature type="domain" description="Calcineurin-like phosphoesterase" evidence="1">
    <location>
        <begin position="7"/>
        <end position="153"/>
    </location>
</feature>
<keyword evidence="3" id="KW-1185">Reference proteome</keyword>
<protein>
    <submittedName>
        <fullName evidence="2">Metallophosphoesterase</fullName>
    </submittedName>
</protein>